<dbReference type="RefSeq" id="WP_028380980.1">
    <property type="nucleotide sequence ID" value="NZ_CAAAIT010000003.1"/>
</dbReference>
<protein>
    <submittedName>
        <fullName evidence="1">Uncharacterized protein</fullName>
    </submittedName>
</protein>
<organism evidence="1 3">
    <name type="scientific">Legionella cherrii</name>
    <dbReference type="NCBI Taxonomy" id="28084"/>
    <lineage>
        <taxon>Bacteria</taxon>
        <taxon>Pseudomonadati</taxon>
        <taxon>Pseudomonadota</taxon>
        <taxon>Gammaproteobacteria</taxon>
        <taxon>Legionellales</taxon>
        <taxon>Legionellaceae</taxon>
        <taxon>Legionella</taxon>
    </lineage>
</organism>
<dbReference type="AlphaFoldDB" id="A0A0W0SGW0"/>
<dbReference type="NCBIfam" id="NF046101">
    <property type="entry name" value="PA3496_fam"/>
    <property type="match status" value="1"/>
</dbReference>
<dbReference type="PATRIC" id="fig|28084.5.peg.733"/>
<dbReference type="Proteomes" id="UP000277577">
    <property type="component" value="Chromosome"/>
</dbReference>
<accession>A0A0W0SGW0</accession>
<evidence type="ECO:0000313" key="4">
    <source>
        <dbReference type="Proteomes" id="UP000277577"/>
    </source>
</evidence>
<name>A0A0W0SGW0_9GAMM</name>
<reference evidence="2 4" key="2">
    <citation type="submission" date="2018-12" db="EMBL/GenBank/DDBJ databases">
        <authorList>
            <consortium name="Pathogen Informatics"/>
        </authorList>
    </citation>
    <scope>NUCLEOTIDE SEQUENCE [LARGE SCALE GENOMIC DNA]</scope>
    <source>
        <strain evidence="2 4">NCTC11976</strain>
    </source>
</reference>
<dbReference type="EMBL" id="LNXW01000009">
    <property type="protein sequence ID" value="KTC82417.1"/>
    <property type="molecule type" value="Genomic_DNA"/>
</dbReference>
<dbReference type="EMBL" id="LR134173">
    <property type="protein sequence ID" value="VEB39522.1"/>
    <property type="molecule type" value="Genomic_DNA"/>
</dbReference>
<reference evidence="1 3" key="1">
    <citation type="submission" date="2015-11" db="EMBL/GenBank/DDBJ databases">
        <title>Genomic analysis of 38 Legionella species identifies large and diverse effector repertoires.</title>
        <authorList>
            <person name="Burstein D."/>
            <person name="Amaro F."/>
            <person name="Zusman T."/>
            <person name="Lifshitz Z."/>
            <person name="Cohen O."/>
            <person name="Gilbert J.A."/>
            <person name="Pupko T."/>
            <person name="Shuman H.A."/>
            <person name="Segal G."/>
        </authorList>
    </citation>
    <scope>NUCLEOTIDE SEQUENCE [LARGE SCALE GENOMIC DNA]</scope>
    <source>
        <strain evidence="1 3">ORW</strain>
    </source>
</reference>
<dbReference type="Proteomes" id="UP000054921">
    <property type="component" value="Unassembled WGS sequence"/>
</dbReference>
<dbReference type="InterPro" id="IPR058059">
    <property type="entry name" value="PA3496-like"/>
</dbReference>
<dbReference type="Pfam" id="PF26620">
    <property type="entry name" value="DUF8197"/>
    <property type="match status" value="1"/>
</dbReference>
<sequence>MSDLFEDDEDAVVEVGEDFVDVDSELDVEAEVTEVVPNGLDARRRLENMLDEKRLRDELDDFGDY</sequence>
<keyword evidence="4" id="KW-1185">Reference proteome</keyword>
<evidence type="ECO:0000313" key="2">
    <source>
        <dbReference type="EMBL" id="VEB39522.1"/>
    </source>
</evidence>
<dbReference type="STRING" id="28084.Lche_0681"/>
<gene>
    <name evidence="1" type="ORF">Lche_0681</name>
    <name evidence="2" type="ORF">NCTC11976_03293</name>
</gene>
<dbReference type="InterPro" id="IPR058510">
    <property type="entry name" value="DUF8197"/>
</dbReference>
<evidence type="ECO:0000313" key="3">
    <source>
        <dbReference type="Proteomes" id="UP000054921"/>
    </source>
</evidence>
<evidence type="ECO:0000313" key="1">
    <source>
        <dbReference type="EMBL" id="KTC82417.1"/>
    </source>
</evidence>
<proteinExistence type="predicted"/>